<accession>A0A2Z6EZM0</accession>
<keyword evidence="1" id="KW-1133">Transmembrane helix</keyword>
<feature type="transmembrane region" description="Helical" evidence="1">
    <location>
        <begin position="45"/>
        <end position="66"/>
    </location>
</feature>
<proteinExistence type="predicted"/>
<evidence type="ECO:0000256" key="1">
    <source>
        <dbReference type="SAM" id="Phobius"/>
    </source>
</evidence>
<dbReference type="Proteomes" id="UP000218890">
    <property type="component" value="Chromosome"/>
</dbReference>
<keyword evidence="3" id="KW-1185">Reference proteome</keyword>
<dbReference type="EMBL" id="AP017372">
    <property type="protein sequence ID" value="BBE11068.1"/>
    <property type="molecule type" value="Genomic_DNA"/>
</dbReference>
<evidence type="ECO:0000313" key="3">
    <source>
        <dbReference type="Proteomes" id="UP000218890"/>
    </source>
</evidence>
<protein>
    <recommendedName>
        <fullName evidence="4">DUF4328 domain-containing protein</fullName>
    </recommendedName>
</protein>
<reference evidence="2" key="1">
    <citation type="submission" date="2016-02" db="EMBL/GenBank/DDBJ databases">
        <title>Halorhodospira halochloris DSM-1059 complete genome, version 2.</title>
        <authorList>
            <person name="Tsukatani Y."/>
        </authorList>
    </citation>
    <scope>NUCLEOTIDE SEQUENCE</scope>
    <source>
        <strain evidence="2">DSM 1059</strain>
    </source>
</reference>
<gene>
    <name evidence="2" type="ORF">HH1059_13850</name>
</gene>
<sequence length="108" mass="12047">MGAVATATVVVAALIIIAAWVWFNYHLQQAFEQISANSRHFSPGLVWLNLIPFFNIAWTAVLVVMLDRGYRKEYPSQAHEVLGHIICQDLTGHIPAYEITRGAPRTTA</sequence>
<dbReference type="RefSeq" id="WP_162549421.1">
    <property type="nucleotide sequence ID" value="NZ_AP017372.2"/>
</dbReference>
<evidence type="ECO:0008006" key="4">
    <source>
        <dbReference type="Google" id="ProtNLM"/>
    </source>
</evidence>
<keyword evidence="1" id="KW-0472">Membrane</keyword>
<organism evidence="2 3">
    <name type="scientific">Halorhodospira halochloris</name>
    <name type="common">Ectothiorhodospira halochloris</name>
    <dbReference type="NCBI Taxonomy" id="1052"/>
    <lineage>
        <taxon>Bacteria</taxon>
        <taxon>Pseudomonadati</taxon>
        <taxon>Pseudomonadota</taxon>
        <taxon>Gammaproteobacteria</taxon>
        <taxon>Chromatiales</taxon>
        <taxon>Ectothiorhodospiraceae</taxon>
        <taxon>Halorhodospira</taxon>
    </lineage>
</organism>
<dbReference type="AlphaFoldDB" id="A0A2Z6EZM0"/>
<dbReference type="KEGG" id="hhk:HH1059_13850"/>
<feature type="transmembrane region" description="Helical" evidence="1">
    <location>
        <begin position="7"/>
        <end position="25"/>
    </location>
</feature>
<name>A0A2Z6EZM0_HALHR</name>
<evidence type="ECO:0000313" key="2">
    <source>
        <dbReference type="EMBL" id="BBE11068.1"/>
    </source>
</evidence>
<keyword evidence="1" id="KW-0812">Transmembrane</keyword>